<comment type="caution">
    <text evidence="2">The sequence shown here is derived from an EMBL/GenBank/DDBJ whole genome shotgun (WGS) entry which is preliminary data.</text>
</comment>
<sequence>MRTLKTCLIIFLGLGILQGLYGCRQSPEKGRQPSPVIQFGTLPVLQALPLFVAAEKGYFKDAGLNVELVTFNSAMEKDVAFSSGRISGYFGDIMTPMVLYANGTNIRMVATNFNTSREQRMFAIMTAPGHAGKDLNTVAAQGIASSSNTILDYLMVRLLELRKIPADRINLVEVKSIPIRFQMLMSAQVPAAILPEPLVTLAEMKGAKVLIDDAGPGISATVLAFGDRFLTQYPDTIKAFLAAVEKANEFINSNPDAVRPIMNRECKVPEPLQQSFAIPKFPRLAAPRKEEVMDVYRWLKGKDIIKPELTYTQVVAEGYVE</sequence>
<dbReference type="AlphaFoldDB" id="A0A971S1B3"/>
<accession>A0A971S1B3</accession>
<dbReference type="PROSITE" id="PS51257">
    <property type="entry name" value="PROKAR_LIPOPROTEIN"/>
    <property type="match status" value="1"/>
</dbReference>
<gene>
    <name evidence="2" type="ORF">GXY80_10590</name>
</gene>
<dbReference type="InterPro" id="IPR015168">
    <property type="entry name" value="SsuA/THI5"/>
</dbReference>
<evidence type="ECO:0000259" key="1">
    <source>
        <dbReference type="Pfam" id="PF09084"/>
    </source>
</evidence>
<dbReference type="Gene3D" id="3.40.190.10">
    <property type="entry name" value="Periplasmic binding protein-like II"/>
    <property type="match status" value="2"/>
</dbReference>
<name>A0A971S1B3_9BACT</name>
<evidence type="ECO:0000313" key="2">
    <source>
        <dbReference type="EMBL" id="NLW35911.1"/>
    </source>
</evidence>
<dbReference type="PANTHER" id="PTHR30024">
    <property type="entry name" value="ALIPHATIC SULFONATES-BINDING PROTEIN-RELATED"/>
    <property type="match status" value="1"/>
</dbReference>
<dbReference type="EMBL" id="JAAYEE010000182">
    <property type="protein sequence ID" value="NLW35911.1"/>
    <property type="molecule type" value="Genomic_DNA"/>
</dbReference>
<reference evidence="2" key="1">
    <citation type="journal article" date="2020" name="Biotechnol. Biofuels">
        <title>New insights from the biogas microbiome by comprehensive genome-resolved metagenomics of nearly 1600 species originating from multiple anaerobic digesters.</title>
        <authorList>
            <person name="Campanaro S."/>
            <person name="Treu L."/>
            <person name="Rodriguez-R L.M."/>
            <person name="Kovalovszki A."/>
            <person name="Ziels R.M."/>
            <person name="Maus I."/>
            <person name="Zhu X."/>
            <person name="Kougias P.G."/>
            <person name="Basile A."/>
            <person name="Luo G."/>
            <person name="Schluter A."/>
            <person name="Konstantinidis K.T."/>
            <person name="Angelidaki I."/>
        </authorList>
    </citation>
    <scope>NUCLEOTIDE SEQUENCE</scope>
    <source>
        <strain evidence="2">AS06rmzACSIP_7</strain>
    </source>
</reference>
<dbReference type="Proteomes" id="UP000777265">
    <property type="component" value="Unassembled WGS sequence"/>
</dbReference>
<reference evidence="2" key="2">
    <citation type="submission" date="2020-01" db="EMBL/GenBank/DDBJ databases">
        <authorList>
            <person name="Campanaro S."/>
        </authorList>
    </citation>
    <scope>NUCLEOTIDE SEQUENCE</scope>
    <source>
        <strain evidence="2">AS06rmzACSIP_7</strain>
    </source>
</reference>
<organism evidence="2 3">
    <name type="scientific">Syntrophorhabdus aromaticivorans</name>
    <dbReference type="NCBI Taxonomy" id="328301"/>
    <lineage>
        <taxon>Bacteria</taxon>
        <taxon>Pseudomonadati</taxon>
        <taxon>Thermodesulfobacteriota</taxon>
        <taxon>Syntrophorhabdia</taxon>
        <taxon>Syntrophorhabdales</taxon>
        <taxon>Syntrophorhabdaceae</taxon>
        <taxon>Syntrophorhabdus</taxon>
    </lineage>
</organism>
<protein>
    <submittedName>
        <fullName evidence="2">ABC transporter substrate-binding protein</fullName>
    </submittedName>
</protein>
<proteinExistence type="predicted"/>
<feature type="domain" description="SsuA/THI5-like" evidence="1">
    <location>
        <begin position="48"/>
        <end position="257"/>
    </location>
</feature>
<dbReference type="SUPFAM" id="SSF53850">
    <property type="entry name" value="Periplasmic binding protein-like II"/>
    <property type="match status" value="1"/>
</dbReference>
<evidence type="ECO:0000313" key="3">
    <source>
        <dbReference type="Proteomes" id="UP000777265"/>
    </source>
</evidence>
<dbReference type="Pfam" id="PF09084">
    <property type="entry name" value="NMT1"/>
    <property type="match status" value="1"/>
</dbReference>